<feature type="compositionally biased region" description="Basic and acidic residues" evidence="1">
    <location>
        <begin position="495"/>
        <end position="509"/>
    </location>
</feature>
<dbReference type="AlphaFoldDB" id="A0A3N4IAL4"/>
<evidence type="ECO:0000313" key="3">
    <source>
        <dbReference type="Proteomes" id="UP000275078"/>
    </source>
</evidence>
<proteinExistence type="predicted"/>
<accession>A0A3N4IAL4</accession>
<feature type="compositionally biased region" description="Low complexity" evidence="1">
    <location>
        <begin position="530"/>
        <end position="539"/>
    </location>
</feature>
<feature type="compositionally biased region" description="Basic and acidic residues" evidence="1">
    <location>
        <begin position="88"/>
        <end position="100"/>
    </location>
</feature>
<protein>
    <submittedName>
        <fullName evidence="2">Uncharacterized protein</fullName>
    </submittedName>
</protein>
<feature type="compositionally biased region" description="Low complexity" evidence="1">
    <location>
        <begin position="117"/>
        <end position="129"/>
    </location>
</feature>
<name>A0A3N4IAL4_ASCIM</name>
<evidence type="ECO:0000256" key="1">
    <source>
        <dbReference type="SAM" id="MobiDB-lite"/>
    </source>
</evidence>
<feature type="compositionally biased region" description="Acidic residues" evidence="1">
    <location>
        <begin position="431"/>
        <end position="457"/>
    </location>
</feature>
<evidence type="ECO:0000313" key="2">
    <source>
        <dbReference type="EMBL" id="RPA82496.1"/>
    </source>
</evidence>
<feature type="region of interest" description="Disordered" evidence="1">
    <location>
        <begin position="53"/>
        <end position="131"/>
    </location>
</feature>
<sequence>MNDIQLTMAEKRACSEDPPTFVSKRLRMAKLSKGLFDSSANFQEFVFGLQATEAGRQNGDPTTCSSPAFGRENDDQEASSSQTVEPEEPPKFTFEPKAEQPIEVVTIPDTPPRQYVPSSPSQSSAPTTTLPELIRPPIINSAKVSLSLFSDLPASSSTLQILESLSDNAPTPDKTIPASLHRHHVTLHKNPATHMLIITGDLPKGVSQHLQTYLSLVGSVRLMATDDDLSEAIELPVDCQDWLMRISEGCRPNEKAALFVYLAIIARKLGLEDLKDIAEANVSQILGDAASRTQGWIWSEKFGCWNGAARWDPLEDVDVQGVISLVKAILANPVDAAETGLNDPFDHKRLYEGGTSTKDEGKQAGYSYNWLKQRFEKDYLTELIYRFIDHKFAQLRYHPEIQELLQEFPQLAFDLLMRSSKAIREVPVVEKEEEEESDDDDDDENLSDGSDEEDEDVEVLDAEALHAEVEAEAKDLLEDMERVDGFTRARFWGPKKAEAVEEKAVETRAVKRKAMKKSRSVDSDSESDSDSSSSNSSSDSDSDSESSRDSSSGSDSSSESDSESDSDSDSSAEDSD</sequence>
<feature type="region of interest" description="Disordered" evidence="1">
    <location>
        <begin position="426"/>
        <end position="457"/>
    </location>
</feature>
<dbReference type="EMBL" id="ML119671">
    <property type="protein sequence ID" value="RPA82496.1"/>
    <property type="molecule type" value="Genomic_DNA"/>
</dbReference>
<gene>
    <name evidence="2" type="ORF">BJ508DRAFT_89107</name>
</gene>
<feature type="compositionally biased region" description="Acidic residues" evidence="1">
    <location>
        <begin position="558"/>
        <end position="576"/>
    </location>
</feature>
<dbReference type="Proteomes" id="UP000275078">
    <property type="component" value="Unassembled WGS sequence"/>
</dbReference>
<organism evidence="2 3">
    <name type="scientific">Ascobolus immersus RN42</name>
    <dbReference type="NCBI Taxonomy" id="1160509"/>
    <lineage>
        <taxon>Eukaryota</taxon>
        <taxon>Fungi</taxon>
        <taxon>Dikarya</taxon>
        <taxon>Ascomycota</taxon>
        <taxon>Pezizomycotina</taxon>
        <taxon>Pezizomycetes</taxon>
        <taxon>Pezizales</taxon>
        <taxon>Ascobolaceae</taxon>
        <taxon>Ascobolus</taxon>
    </lineage>
</organism>
<feature type="region of interest" description="Disordered" evidence="1">
    <location>
        <begin position="487"/>
        <end position="576"/>
    </location>
</feature>
<reference evidence="2 3" key="1">
    <citation type="journal article" date="2018" name="Nat. Ecol. Evol.">
        <title>Pezizomycetes genomes reveal the molecular basis of ectomycorrhizal truffle lifestyle.</title>
        <authorList>
            <person name="Murat C."/>
            <person name="Payen T."/>
            <person name="Noel B."/>
            <person name="Kuo A."/>
            <person name="Morin E."/>
            <person name="Chen J."/>
            <person name="Kohler A."/>
            <person name="Krizsan K."/>
            <person name="Balestrini R."/>
            <person name="Da Silva C."/>
            <person name="Montanini B."/>
            <person name="Hainaut M."/>
            <person name="Levati E."/>
            <person name="Barry K.W."/>
            <person name="Belfiori B."/>
            <person name="Cichocki N."/>
            <person name="Clum A."/>
            <person name="Dockter R.B."/>
            <person name="Fauchery L."/>
            <person name="Guy J."/>
            <person name="Iotti M."/>
            <person name="Le Tacon F."/>
            <person name="Lindquist E.A."/>
            <person name="Lipzen A."/>
            <person name="Malagnac F."/>
            <person name="Mello A."/>
            <person name="Molinier V."/>
            <person name="Miyauchi S."/>
            <person name="Poulain J."/>
            <person name="Riccioni C."/>
            <person name="Rubini A."/>
            <person name="Sitrit Y."/>
            <person name="Splivallo R."/>
            <person name="Traeger S."/>
            <person name="Wang M."/>
            <person name="Zifcakova L."/>
            <person name="Wipf D."/>
            <person name="Zambonelli A."/>
            <person name="Paolocci F."/>
            <person name="Nowrousian M."/>
            <person name="Ottonello S."/>
            <person name="Baldrian P."/>
            <person name="Spatafora J.W."/>
            <person name="Henrissat B."/>
            <person name="Nagy L.G."/>
            <person name="Aury J.M."/>
            <person name="Wincker P."/>
            <person name="Grigoriev I.V."/>
            <person name="Bonfante P."/>
            <person name="Martin F.M."/>
        </authorList>
    </citation>
    <scope>NUCLEOTIDE SEQUENCE [LARGE SCALE GENOMIC DNA]</scope>
    <source>
        <strain evidence="2 3">RN42</strain>
    </source>
</reference>
<keyword evidence="3" id="KW-1185">Reference proteome</keyword>